<dbReference type="Gene3D" id="1.10.10.10">
    <property type="entry name" value="Winged helix-like DNA-binding domain superfamily/Winged helix DNA-binding domain"/>
    <property type="match status" value="1"/>
</dbReference>
<keyword evidence="5" id="KW-0963">Cytoplasm</keyword>
<dbReference type="InterPro" id="IPR036388">
    <property type="entry name" value="WH-like_DNA-bd_sf"/>
</dbReference>
<comment type="subcellular location">
    <subcellularLocation>
        <location evidence="5">Cytoplasm</location>
    </subcellularLocation>
</comment>
<dbReference type="SUPFAM" id="SSF46785">
    <property type="entry name" value="Winged helix' DNA-binding domain"/>
    <property type="match status" value="1"/>
</dbReference>
<gene>
    <name evidence="6" type="primary">NADK</name>
    <name evidence="5" type="synonym">nadK</name>
    <name evidence="6" type="synonym">ppnK</name>
</gene>
<feature type="binding site" evidence="5">
    <location>
        <position position="151"/>
    </location>
    <ligand>
        <name>NAD(+)</name>
        <dbReference type="ChEBI" id="CHEBI:57540"/>
    </ligand>
</feature>
<dbReference type="InterPro" id="IPR036390">
    <property type="entry name" value="WH_DNA-bd_sf"/>
</dbReference>
<proteinExistence type="inferred from homology"/>
<feature type="active site" description="Proton acceptor" evidence="5">
    <location>
        <position position="50"/>
    </location>
</feature>
<dbReference type="Gene3D" id="3.40.50.10330">
    <property type="entry name" value="Probable inorganic polyphosphate/atp-NAD kinase, domain 1"/>
    <property type="match status" value="1"/>
</dbReference>
<evidence type="ECO:0000256" key="5">
    <source>
        <dbReference type="HAMAP-Rule" id="MF_00361"/>
    </source>
</evidence>
<dbReference type="EC" id="2.7.1.23" evidence="5"/>
<dbReference type="GO" id="GO:0046872">
    <property type="term" value="F:metal ion binding"/>
    <property type="evidence" value="ECO:0007669"/>
    <property type="project" value="UniProtKB-UniRule"/>
</dbReference>
<name>A0A075G8V3_9ARCH</name>
<comment type="cofactor">
    <cofactor evidence="5">
        <name>a divalent metal cation</name>
        <dbReference type="ChEBI" id="CHEBI:60240"/>
    </cofactor>
</comment>
<dbReference type="Pfam" id="PF01513">
    <property type="entry name" value="NAD_kinase"/>
    <property type="match status" value="1"/>
</dbReference>
<dbReference type="InterPro" id="IPR017438">
    <property type="entry name" value="ATP-NAD_kinase_N"/>
</dbReference>
<dbReference type="Gene3D" id="2.60.200.30">
    <property type="entry name" value="Probable inorganic polyphosphate/atp-NAD kinase, domain 2"/>
    <property type="match status" value="1"/>
</dbReference>
<dbReference type="GO" id="GO:0005524">
    <property type="term" value="F:ATP binding"/>
    <property type="evidence" value="ECO:0007669"/>
    <property type="project" value="UniProtKB-KW"/>
</dbReference>
<keyword evidence="5" id="KW-0547">Nucleotide-binding</keyword>
<evidence type="ECO:0000256" key="3">
    <source>
        <dbReference type="ARBA" id="ARBA00022857"/>
    </source>
</evidence>
<keyword evidence="1 5" id="KW-0808">Transferase</keyword>
<dbReference type="Pfam" id="PF20143">
    <property type="entry name" value="NAD_kinase_C"/>
    <property type="match status" value="1"/>
</dbReference>
<accession>A0A075G8V3</accession>
<dbReference type="InterPro" id="IPR017437">
    <property type="entry name" value="ATP-NAD_kinase_PpnK-typ_C"/>
</dbReference>
<comment type="caution">
    <text evidence="5">Lacks conserved residue(s) required for the propagation of feature annotation.</text>
</comment>
<comment type="catalytic activity">
    <reaction evidence="5">
        <text>NAD(+) + ATP = ADP + NADP(+) + H(+)</text>
        <dbReference type="Rhea" id="RHEA:18629"/>
        <dbReference type="ChEBI" id="CHEBI:15378"/>
        <dbReference type="ChEBI" id="CHEBI:30616"/>
        <dbReference type="ChEBI" id="CHEBI:57540"/>
        <dbReference type="ChEBI" id="CHEBI:58349"/>
        <dbReference type="ChEBI" id="CHEBI:456216"/>
        <dbReference type="EC" id="2.7.1.23"/>
    </reaction>
</comment>
<reference evidence="6" key="1">
    <citation type="journal article" date="2014" name="Genome Biol. Evol.">
        <title>Pangenome evidence for extensive interdomain horizontal transfer affecting lineage core and shell genes in uncultured planktonic thaumarchaeota and euryarchaeota.</title>
        <authorList>
            <person name="Deschamps P."/>
            <person name="Zivanovic Y."/>
            <person name="Moreira D."/>
            <person name="Rodriguez-Valera F."/>
            <person name="Lopez-Garcia P."/>
        </authorList>
    </citation>
    <scope>NUCLEOTIDE SEQUENCE</scope>
</reference>
<protein>
    <recommendedName>
        <fullName evidence="5">NAD kinase</fullName>
        <ecNumber evidence="5">2.7.1.23</ecNumber>
    </recommendedName>
    <alternativeName>
        <fullName evidence="5">ATP-dependent NAD kinase</fullName>
    </alternativeName>
</protein>
<dbReference type="GO" id="GO:0003700">
    <property type="term" value="F:DNA-binding transcription factor activity"/>
    <property type="evidence" value="ECO:0007669"/>
    <property type="project" value="InterPro"/>
</dbReference>
<comment type="similarity">
    <text evidence="5">Belongs to the NAD kinase family.</text>
</comment>
<dbReference type="PANTHER" id="PTHR20275:SF0">
    <property type="entry name" value="NAD KINASE"/>
    <property type="match status" value="1"/>
</dbReference>
<keyword evidence="3 5" id="KW-0521">NADP</keyword>
<keyword evidence="2 5" id="KW-0418">Kinase</keyword>
<dbReference type="InterPro" id="IPR016064">
    <property type="entry name" value="NAD/diacylglycerol_kinase_sf"/>
</dbReference>
<dbReference type="GO" id="GO:0019674">
    <property type="term" value="P:NAD+ metabolic process"/>
    <property type="evidence" value="ECO:0007669"/>
    <property type="project" value="InterPro"/>
</dbReference>
<feature type="binding site" evidence="5">
    <location>
        <begin position="162"/>
        <end position="167"/>
    </location>
    <ligand>
        <name>NAD(+)</name>
        <dbReference type="ChEBI" id="CHEBI:57540"/>
    </ligand>
</feature>
<dbReference type="GO" id="GO:0003951">
    <property type="term" value="F:NAD+ kinase activity"/>
    <property type="evidence" value="ECO:0007669"/>
    <property type="project" value="UniProtKB-UniRule"/>
</dbReference>
<dbReference type="Pfam" id="PF13412">
    <property type="entry name" value="HTH_24"/>
    <property type="match status" value="1"/>
</dbReference>
<feature type="binding site" evidence="5">
    <location>
        <position position="159"/>
    </location>
    <ligand>
        <name>NAD(+)</name>
        <dbReference type="ChEBI" id="CHEBI:57540"/>
    </ligand>
</feature>
<evidence type="ECO:0000256" key="4">
    <source>
        <dbReference type="ARBA" id="ARBA00023027"/>
    </source>
</evidence>
<feature type="binding site" evidence="5">
    <location>
        <begin position="121"/>
        <end position="122"/>
    </location>
    <ligand>
        <name>NAD(+)</name>
        <dbReference type="ChEBI" id="CHEBI:57540"/>
    </ligand>
</feature>
<dbReference type="HAMAP" id="MF_00361">
    <property type="entry name" value="NAD_kinase"/>
    <property type="match status" value="1"/>
</dbReference>
<evidence type="ECO:0000313" key="6">
    <source>
        <dbReference type="EMBL" id="AIE99789.1"/>
    </source>
</evidence>
<dbReference type="GO" id="GO:0006741">
    <property type="term" value="P:NADP+ biosynthetic process"/>
    <property type="evidence" value="ECO:0007669"/>
    <property type="project" value="UniProtKB-UniRule"/>
</dbReference>
<comment type="function">
    <text evidence="5">Involved in the regulation of the intracellular balance of NAD and NADP, and is a key enzyme in the biosynthesis of NADP. Catalyzes specifically the phosphorylation on 2'-hydroxyl of the adenosine moiety of NAD to yield NADP.</text>
</comment>
<dbReference type="EMBL" id="KF900573">
    <property type="protein sequence ID" value="AIE99789.1"/>
    <property type="molecule type" value="Genomic_DNA"/>
</dbReference>
<organism evidence="6">
    <name type="scientific">uncultured marine thaumarchaeote KM3_11_E10</name>
    <dbReference type="NCBI Taxonomy" id="1455991"/>
    <lineage>
        <taxon>Archaea</taxon>
        <taxon>Nitrososphaerota</taxon>
        <taxon>environmental samples</taxon>
    </lineage>
</organism>
<dbReference type="SUPFAM" id="SSF111331">
    <property type="entry name" value="NAD kinase/diacylglycerol kinase-like"/>
    <property type="match status" value="1"/>
</dbReference>
<sequence>MRIGIVRSEATVSSERLIKKELSDIGVDVFYVSPKIKEKTADCILVFGGDRGIRTYFHHASNTETPVLGISESESNGFLAQIDLKEMISYLQRIKKQDYVVENVPRIGVKIDGKSTYPVLNDVAVFASKSATLVEYILRINEEEVWHDSSDGIIVSTPIGSSAYSMSAGGPVIFQNSDVFGIISVNSLDVIRRPLIVPNDSKIEIDEISSRLHCDVVLDGIDRFTVNNKIEATMFAHPAKIIRMKKHSTTISALAKKVQLAKELLAMPPSSKLLLKILEYEGSMSQKELAIKTLLPDRTVRLALKHLLEKGYIKRKVSIRDARQKIYEISKID</sequence>
<dbReference type="GO" id="GO:0005737">
    <property type="term" value="C:cytoplasm"/>
    <property type="evidence" value="ECO:0007669"/>
    <property type="project" value="UniProtKB-SubCell"/>
</dbReference>
<evidence type="ECO:0000256" key="1">
    <source>
        <dbReference type="ARBA" id="ARBA00022679"/>
    </source>
</evidence>
<keyword evidence="5" id="KW-0067">ATP-binding</keyword>
<keyword evidence="4 5" id="KW-0520">NAD</keyword>
<dbReference type="PANTHER" id="PTHR20275">
    <property type="entry name" value="NAD KINASE"/>
    <property type="match status" value="1"/>
</dbReference>
<evidence type="ECO:0000256" key="2">
    <source>
        <dbReference type="ARBA" id="ARBA00022777"/>
    </source>
</evidence>
<dbReference type="InterPro" id="IPR002504">
    <property type="entry name" value="NADK"/>
</dbReference>
<dbReference type="AlphaFoldDB" id="A0A075G8V3"/>